<accession>A0A0E9WIL8</accession>
<sequence length="63" mass="7426">MRNREGSYGVLFKSFWLQRSSIETISCIIKYRVTCVYTVCTYTYLYILNDCTVLIIPLINKFA</sequence>
<evidence type="ECO:0000313" key="1">
    <source>
        <dbReference type="EMBL" id="JAH90217.1"/>
    </source>
</evidence>
<dbReference type="AlphaFoldDB" id="A0A0E9WIL8"/>
<reference evidence="1" key="2">
    <citation type="journal article" date="2015" name="Fish Shellfish Immunol.">
        <title>Early steps in the European eel (Anguilla anguilla)-Vibrio vulnificus interaction in the gills: Role of the RtxA13 toxin.</title>
        <authorList>
            <person name="Callol A."/>
            <person name="Pajuelo D."/>
            <person name="Ebbesson L."/>
            <person name="Teles M."/>
            <person name="MacKenzie S."/>
            <person name="Amaro C."/>
        </authorList>
    </citation>
    <scope>NUCLEOTIDE SEQUENCE</scope>
</reference>
<protein>
    <submittedName>
        <fullName evidence="1">Uncharacterized protein</fullName>
    </submittedName>
</protein>
<organism evidence="1">
    <name type="scientific">Anguilla anguilla</name>
    <name type="common">European freshwater eel</name>
    <name type="synonym">Muraena anguilla</name>
    <dbReference type="NCBI Taxonomy" id="7936"/>
    <lineage>
        <taxon>Eukaryota</taxon>
        <taxon>Metazoa</taxon>
        <taxon>Chordata</taxon>
        <taxon>Craniata</taxon>
        <taxon>Vertebrata</taxon>
        <taxon>Euteleostomi</taxon>
        <taxon>Actinopterygii</taxon>
        <taxon>Neopterygii</taxon>
        <taxon>Teleostei</taxon>
        <taxon>Anguilliformes</taxon>
        <taxon>Anguillidae</taxon>
        <taxon>Anguilla</taxon>
    </lineage>
</organism>
<dbReference type="EMBL" id="GBXM01018360">
    <property type="protein sequence ID" value="JAH90217.1"/>
    <property type="molecule type" value="Transcribed_RNA"/>
</dbReference>
<reference evidence="1" key="1">
    <citation type="submission" date="2014-11" db="EMBL/GenBank/DDBJ databases">
        <authorList>
            <person name="Amaro Gonzalez C."/>
        </authorList>
    </citation>
    <scope>NUCLEOTIDE SEQUENCE</scope>
</reference>
<proteinExistence type="predicted"/>
<name>A0A0E9WIL8_ANGAN</name>